<proteinExistence type="predicted"/>
<feature type="region of interest" description="Disordered" evidence="1">
    <location>
        <begin position="105"/>
        <end position="131"/>
    </location>
</feature>
<dbReference type="AlphaFoldDB" id="A0A7S3GWB5"/>
<reference evidence="2" key="1">
    <citation type="submission" date="2021-01" db="EMBL/GenBank/DDBJ databases">
        <authorList>
            <person name="Corre E."/>
            <person name="Pelletier E."/>
            <person name="Niang G."/>
            <person name="Scheremetjew M."/>
            <person name="Finn R."/>
            <person name="Kale V."/>
            <person name="Holt S."/>
            <person name="Cochrane G."/>
            <person name="Meng A."/>
            <person name="Brown T."/>
            <person name="Cohen L."/>
        </authorList>
    </citation>
    <scope>NUCLEOTIDE SEQUENCE</scope>
    <source>
        <strain evidence="2">CCAP 955/1</strain>
    </source>
</reference>
<name>A0A7S3GWB5_9STRA</name>
<organism evidence="2">
    <name type="scientific">Spumella elongata</name>
    <dbReference type="NCBI Taxonomy" id="89044"/>
    <lineage>
        <taxon>Eukaryota</taxon>
        <taxon>Sar</taxon>
        <taxon>Stramenopiles</taxon>
        <taxon>Ochrophyta</taxon>
        <taxon>Chrysophyceae</taxon>
        <taxon>Chromulinales</taxon>
        <taxon>Chromulinaceae</taxon>
        <taxon>Spumella</taxon>
    </lineage>
</organism>
<feature type="compositionally biased region" description="Polar residues" evidence="1">
    <location>
        <begin position="105"/>
        <end position="117"/>
    </location>
</feature>
<accession>A0A7S3GWB5</accession>
<gene>
    <name evidence="2" type="ORF">SELO1098_LOCUS7081</name>
</gene>
<evidence type="ECO:0000313" key="2">
    <source>
        <dbReference type="EMBL" id="CAE0278249.1"/>
    </source>
</evidence>
<dbReference type="EMBL" id="HBIC01014167">
    <property type="protein sequence ID" value="CAE0278249.1"/>
    <property type="molecule type" value="Transcribed_RNA"/>
</dbReference>
<evidence type="ECO:0000256" key="1">
    <source>
        <dbReference type="SAM" id="MobiDB-lite"/>
    </source>
</evidence>
<sequence length="197" mass="21296">MGNICDCLNSSNVEQEYTPIETVEVAQPRDRPVQKSGNNYQSIIDRASGNFISSTYRSKTDNISINNQQDSQQIRSKFQHAEVNPQVISSPPTTGIVLQSYSTFSAEPPSRNATTAGGNKRDSVDGKGAPVASPASVVSVLHQKPSECTALEKSADELAAIVMKQTGKNIDRFSNSSNEFSAVVGFKPFEGSIHTRQ</sequence>
<protein>
    <submittedName>
        <fullName evidence="2">Uncharacterized protein</fullName>
    </submittedName>
</protein>